<dbReference type="SMART" id="SM00717">
    <property type="entry name" value="SANT"/>
    <property type="match status" value="2"/>
</dbReference>
<comment type="subcellular location">
    <subcellularLocation>
        <location evidence="1">Nucleus</location>
    </subcellularLocation>
</comment>
<feature type="compositionally biased region" description="Basic residues" evidence="6">
    <location>
        <begin position="275"/>
        <end position="287"/>
    </location>
</feature>
<dbReference type="AlphaFoldDB" id="A0A978VTX4"/>
<dbReference type="CDD" id="cd00167">
    <property type="entry name" value="SANT"/>
    <property type="match status" value="2"/>
</dbReference>
<dbReference type="GO" id="GO:0000978">
    <property type="term" value="F:RNA polymerase II cis-regulatory region sequence-specific DNA binding"/>
    <property type="evidence" value="ECO:0007669"/>
    <property type="project" value="TreeGrafter"/>
</dbReference>
<dbReference type="PANTHER" id="PTHR45614">
    <property type="entry name" value="MYB PROTEIN-RELATED"/>
    <property type="match status" value="1"/>
</dbReference>
<dbReference type="FunFam" id="1.10.10.60:FF:000010">
    <property type="entry name" value="Transcriptional activator Myb isoform A"/>
    <property type="match status" value="1"/>
</dbReference>
<dbReference type="InterPro" id="IPR009057">
    <property type="entry name" value="Homeodomain-like_sf"/>
</dbReference>
<dbReference type="InterPro" id="IPR050560">
    <property type="entry name" value="MYB_TF"/>
</dbReference>
<feature type="region of interest" description="Disordered" evidence="6">
    <location>
        <begin position="313"/>
        <end position="348"/>
    </location>
</feature>
<dbReference type="PROSITE" id="PS50090">
    <property type="entry name" value="MYB_LIKE"/>
    <property type="match status" value="2"/>
</dbReference>
<keyword evidence="3" id="KW-0804">Transcription</keyword>
<evidence type="ECO:0000256" key="2">
    <source>
        <dbReference type="ARBA" id="ARBA00022737"/>
    </source>
</evidence>
<evidence type="ECO:0000256" key="5">
    <source>
        <dbReference type="ARBA" id="ARBA00023242"/>
    </source>
</evidence>
<accession>A0A978VTX4</accession>
<feature type="domain" description="Myb-like" evidence="7">
    <location>
        <begin position="232"/>
        <end position="277"/>
    </location>
</feature>
<dbReference type="Proteomes" id="UP000813462">
    <property type="component" value="Unassembled WGS sequence"/>
</dbReference>
<feature type="domain" description="HTH myb-type" evidence="8">
    <location>
        <begin position="157"/>
        <end position="209"/>
    </location>
</feature>
<dbReference type="InterPro" id="IPR001005">
    <property type="entry name" value="SANT/Myb"/>
</dbReference>
<sequence>MEAGGGIPGGGSFHHAYTNNHPFCSCRPPVGPPLTAIDRFLYGQSQYSHQQTPQNSANSNETVSLENGFCSSGFSLSVGGAISEDSWPNGLEEVGLFDGFFLDEDVLLLHTTQENNNDNPNPDNGLGKEVQVKAVEDQVSNGVGKRGKKGCSPETVLIKGQWTEEEDRKLIKLVKQYGIRKWARIAEKMVGRAGKQCRERWRNHLRPDIKVFLFCFCHFFFFFYLLLFCFSKDSWSEEEERILVEAHEEIGNRWAEIAKRIQGRTENAIKNHWNATKRRQNSRRKNKQTQTSSSANRKHQSCILQNYIRSKTFTTNSPTTSSSSSRFPFTTTPLSSQQTTTSSTLTLLDNNNSTNILSAEPSDSNSGDDSTTLNMALPTYDDELLFIQNLFPDNLDLPPSLNNGAAGSVINNCLHPIISLTTSNKQLISNGVKSGGNITIAEPSSTTPAIIPNSCHSSNSTRTSTTTATPTTTHLYSDLYLSYLLNGTAPPSSSSNHDYGCSTATLNIGSSSSSSSNAKREMDLIEMIASSMFSK</sequence>
<evidence type="ECO:0000256" key="6">
    <source>
        <dbReference type="SAM" id="MobiDB-lite"/>
    </source>
</evidence>
<keyword evidence="5" id="KW-0539">Nucleus</keyword>
<evidence type="ECO:0000259" key="7">
    <source>
        <dbReference type="PROSITE" id="PS50090"/>
    </source>
</evidence>
<name>A0A978VTX4_ZIZJJ</name>
<evidence type="ECO:0000313" key="10">
    <source>
        <dbReference type="Proteomes" id="UP000813462"/>
    </source>
</evidence>
<keyword evidence="4" id="KW-0238">DNA-binding</keyword>
<evidence type="ECO:0008006" key="11">
    <source>
        <dbReference type="Google" id="ProtNLM"/>
    </source>
</evidence>
<dbReference type="Pfam" id="PF00249">
    <property type="entry name" value="Myb_DNA-binding"/>
    <property type="match status" value="2"/>
</dbReference>
<feature type="domain" description="Myb-like" evidence="7">
    <location>
        <begin position="159"/>
        <end position="205"/>
    </location>
</feature>
<feature type="domain" description="HTH myb-type" evidence="8">
    <location>
        <begin position="232"/>
        <end position="281"/>
    </location>
</feature>
<evidence type="ECO:0000256" key="1">
    <source>
        <dbReference type="ARBA" id="ARBA00004123"/>
    </source>
</evidence>
<evidence type="ECO:0000256" key="3">
    <source>
        <dbReference type="ARBA" id="ARBA00023015"/>
    </source>
</evidence>
<feature type="region of interest" description="Disordered" evidence="6">
    <location>
        <begin position="270"/>
        <end position="299"/>
    </location>
</feature>
<organism evidence="9 10">
    <name type="scientific">Ziziphus jujuba var. spinosa</name>
    <dbReference type="NCBI Taxonomy" id="714518"/>
    <lineage>
        <taxon>Eukaryota</taxon>
        <taxon>Viridiplantae</taxon>
        <taxon>Streptophyta</taxon>
        <taxon>Embryophyta</taxon>
        <taxon>Tracheophyta</taxon>
        <taxon>Spermatophyta</taxon>
        <taxon>Magnoliopsida</taxon>
        <taxon>eudicotyledons</taxon>
        <taxon>Gunneridae</taxon>
        <taxon>Pentapetalae</taxon>
        <taxon>rosids</taxon>
        <taxon>fabids</taxon>
        <taxon>Rosales</taxon>
        <taxon>Rhamnaceae</taxon>
        <taxon>Paliureae</taxon>
        <taxon>Ziziphus</taxon>
    </lineage>
</organism>
<keyword evidence="3" id="KW-0805">Transcription regulation</keyword>
<proteinExistence type="predicted"/>
<dbReference type="GO" id="GO:0005634">
    <property type="term" value="C:nucleus"/>
    <property type="evidence" value="ECO:0007669"/>
    <property type="project" value="UniProtKB-SubCell"/>
</dbReference>
<reference evidence="9" key="1">
    <citation type="journal article" date="2021" name="Front. Plant Sci.">
        <title>Chromosome-Scale Genome Assembly for Chinese Sour Jujube and Insights Into Its Genome Evolution and Domestication Signature.</title>
        <authorList>
            <person name="Shen L.-Y."/>
            <person name="Luo H."/>
            <person name="Wang X.-L."/>
            <person name="Wang X.-M."/>
            <person name="Qiu X.-J."/>
            <person name="Liu H."/>
            <person name="Zhou S.-S."/>
            <person name="Jia K.-H."/>
            <person name="Nie S."/>
            <person name="Bao Y.-T."/>
            <person name="Zhang R.-G."/>
            <person name="Yun Q.-Z."/>
            <person name="Chai Y.-H."/>
            <person name="Lu J.-Y."/>
            <person name="Li Y."/>
            <person name="Zhao S.-W."/>
            <person name="Mao J.-F."/>
            <person name="Jia S.-G."/>
            <person name="Mao Y.-M."/>
        </authorList>
    </citation>
    <scope>NUCLEOTIDE SEQUENCE</scope>
    <source>
        <strain evidence="9">AT0</strain>
        <tissue evidence="9">Leaf</tissue>
    </source>
</reference>
<dbReference type="GO" id="GO:0000981">
    <property type="term" value="F:DNA-binding transcription factor activity, RNA polymerase II-specific"/>
    <property type="evidence" value="ECO:0007669"/>
    <property type="project" value="TreeGrafter"/>
</dbReference>
<dbReference type="InterPro" id="IPR017930">
    <property type="entry name" value="Myb_dom"/>
</dbReference>
<dbReference type="Gene3D" id="1.10.10.60">
    <property type="entry name" value="Homeodomain-like"/>
    <property type="match status" value="2"/>
</dbReference>
<comment type="caution">
    <text evidence="9">The sequence shown here is derived from an EMBL/GenBank/DDBJ whole genome shotgun (WGS) entry which is preliminary data.</text>
</comment>
<dbReference type="PROSITE" id="PS51294">
    <property type="entry name" value="HTH_MYB"/>
    <property type="match status" value="2"/>
</dbReference>
<evidence type="ECO:0000256" key="4">
    <source>
        <dbReference type="ARBA" id="ARBA00023125"/>
    </source>
</evidence>
<gene>
    <name evidence="9" type="ORF">FEM48_Zijuj02G0055500</name>
</gene>
<evidence type="ECO:0000259" key="8">
    <source>
        <dbReference type="PROSITE" id="PS51294"/>
    </source>
</evidence>
<dbReference type="SUPFAM" id="SSF46689">
    <property type="entry name" value="Homeodomain-like"/>
    <property type="match status" value="1"/>
</dbReference>
<evidence type="ECO:0000313" key="9">
    <source>
        <dbReference type="EMBL" id="KAH7542269.1"/>
    </source>
</evidence>
<keyword evidence="2" id="KW-0677">Repeat</keyword>
<dbReference type="PANTHER" id="PTHR45614:SF218">
    <property type="entry name" value="TRANSCRIPTION FACTOR MYB119-RELATED"/>
    <property type="match status" value="1"/>
</dbReference>
<dbReference type="EMBL" id="JAEACU010000002">
    <property type="protein sequence ID" value="KAH7542269.1"/>
    <property type="molecule type" value="Genomic_DNA"/>
</dbReference>
<protein>
    <recommendedName>
        <fullName evidence="11">Transcription factor MYB119-like</fullName>
    </recommendedName>
</protein>